<dbReference type="STRING" id="1314776.A0A166HRH1"/>
<evidence type="ECO:0000256" key="2">
    <source>
        <dbReference type="ARBA" id="ARBA00022448"/>
    </source>
</evidence>
<accession>A0A166HRH1</accession>
<protein>
    <submittedName>
        <fullName evidence="7">Exocyst complex component Sec10</fullName>
    </submittedName>
</protein>
<dbReference type="InterPro" id="IPR048627">
    <property type="entry name" value="Sec10_HB"/>
</dbReference>
<reference evidence="7 8" key="1">
    <citation type="journal article" date="2016" name="Mol. Biol. Evol.">
        <title>Comparative Genomics of Early-Diverging Mushroom-Forming Fungi Provides Insights into the Origins of Lignocellulose Decay Capabilities.</title>
        <authorList>
            <person name="Nagy L.G."/>
            <person name="Riley R."/>
            <person name="Tritt A."/>
            <person name="Adam C."/>
            <person name="Daum C."/>
            <person name="Floudas D."/>
            <person name="Sun H."/>
            <person name="Yadav J.S."/>
            <person name="Pangilinan J."/>
            <person name="Larsson K.H."/>
            <person name="Matsuura K."/>
            <person name="Barry K."/>
            <person name="Labutti K."/>
            <person name="Kuo R."/>
            <person name="Ohm R.A."/>
            <person name="Bhattacharya S.S."/>
            <person name="Shirouzu T."/>
            <person name="Yoshinaga Y."/>
            <person name="Martin F.M."/>
            <person name="Grigoriev I.V."/>
            <person name="Hibbett D.S."/>
        </authorList>
    </citation>
    <scope>NUCLEOTIDE SEQUENCE [LARGE SCALE GENOMIC DNA]</scope>
    <source>
        <strain evidence="7 8">HHB10207 ss-3</strain>
    </source>
</reference>
<dbReference type="InterPro" id="IPR048625">
    <property type="entry name" value="Sec10_N"/>
</dbReference>
<comment type="similarity">
    <text evidence="1">Belongs to the SEC10 family.</text>
</comment>
<feature type="domain" description="Exocyst complex component Sec10-like alpha-helical bundle" evidence="5">
    <location>
        <begin position="177"/>
        <end position="816"/>
    </location>
</feature>
<evidence type="ECO:0000259" key="6">
    <source>
        <dbReference type="Pfam" id="PF20667"/>
    </source>
</evidence>
<proteinExistence type="inferred from homology"/>
<keyword evidence="2" id="KW-0813">Transport</keyword>
<dbReference type="OrthoDB" id="125856at2759"/>
<dbReference type="EMBL" id="KV428010">
    <property type="protein sequence ID" value="KZT43012.1"/>
    <property type="molecule type" value="Genomic_DNA"/>
</dbReference>
<dbReference type="InterPro" id="IPR009976">
    <property type="entry name" value="Sec10-like"/>
</dbReference>
<dbReference type="PANTHER" id="PTHR12100:SF0">
    <property type="entry name" value="EXOCYST COMPLEX COMPONENT 5"/>
    <property type="match status" value="1"/>
</dbReference>
<dbReference type="Pfam" id="PF20667">
    <property type="entry name" value="Sec10_N"/>
    <property type="match status" value="1"/>
</dbReference>
<keyword evidence="4" id="KW-0175">Coiled coil</keyword>
<gene>
    <name evidence="7" type="ORF">SISSUDRAFT_1058145</name>
</gene>
<keyword evidence="3" id="KW-0268">Exocytosis</keyword>
<evidence type="ECO:0000259" key="5">
    <source>
        <dbReference type="Pfam" id="PF07393"/>
    </source>
</evidence>
<dbReference type="Proteomes" id="UP000076798">
    <property type="component" value="Unassembled WGS sequence"/>
</dbReference>
<evidence type="ECO:0000256" key="3">
    <source>
        <dbReference type="ARBA" id="ARBA00022483"/>
    </source>
</evidence>
<dbReference type="Pfam" id="PF07393">
    <property type="entry name" value="Sec10_HB"/>
    <property type="match status" value="1"/>
</dbReference>
<evidence type="ECO:0000256" key="4">
    <source>
        <dbReference type="ARBA" id="ARBA00023054"/>
    </source>
</evidence>
<name>A0A166HRH1_9AGAM</name>
<dbReference type="Gene3D" id="1.20.58.1970">
    <property type="match status" value="1"/>
</dbReference>
<evidence type="ECO:0000313" key="7">
    <source>
        <dbReference type="EMBL" id="KZT43012.1"/>
    </source>
</evidence>
<dbReference type="GO" id="GO:0006887">
    <property type="term" value="P:exocytosis"/>
    <property type="evidence" value="ECO:0007669"/>
    <property type="project" value="UniProtKB-KW"/>
</dbReference>
<dbReference type="AlphaFoldDB" id="A0A166HRH1"/>
<feature type="domain" description="Exocyst complex component Sec10 N-terminal" evidence="6">
    <location>
        <begin position="54"/>
        <end position="167"/>
    </location>
</feature>
<dbReference type="GO" id="GO:0000145">
    <property type="term" value="C:exocyst"/>
    <property type="evidence" value="ECO:0007669"/>
    <property type="project" value="TreeGrafter"/>
</dbReference>
<evidence type="ECO:0000313" key="8">
    <source>
        <dbReference type="Proteomes" id="UP000076798"/>
    </source>
</evidence>
<sequence>MSHAPAGLFDLDDSIKEHLEPSSFNEKFAVKDFVNSLSEQLIANSEREPGPFDPKPFIRTFEGAVDRLLALRKDVQQRTEQLDQAVRVAEREYSKKMRDLDGGFDAVGKSFNSMESRISQVGKTAIRIGEQLESVHISRQRAQAAYDLIDYYFAFARDDTSKIDALRKEGGRDGRHKAAVILRRLMILAKEVDIPSAEQTRENIEKYCETFEKSMLTLFDRCYRKGDPKVMHHCALTLLEFNGGSSCIQMYVNQHDFFISKNRVQEIDSVESSPLWDTLPDPDASLPPNESGLSDLLGEIRSTFDQEIQIVQAVFPNPPVVMQVFLQRVFAQSIQQYLEMLLNKASSLSTLAFLRILQVSHIQIAALVDDLKAYELPIATSRQSSLDPSSPTKVSMSSGTVVVPIGAMLDTALEELFSTYTESQRYLERETKNLGELYSSYLARFTNYHSSTQKAKTSGLRSYGLNLYDELTKSATTKATEMSSTGTSRTAAMAATAFLRVAGKSTSTIEKAKEEPPKEADGQLSVDVTERMLKWHAEAIGRCVELAHPNDVAKHAFALMRVLAETLGPAYIELAIETALGRLEGAKIEALDLSSLAVIKQIDIICHLWQQYLSIALLPLANSTMTVRREMVIFNNQTLSRIEGAVNSLLQKIVDAVVLNLSEKLKMQQKSDFKPRNDDISFARLNTEPCTQCCEILERVLEAAEQNLSGKNLEVLLSEIGVAFNTLLLEHLKKFPVSATGGLMLAKDLKSYQDTISSFQIPSLSERFEFIRQLGNVFLLPPEALKTYINENYLARIDADLLRPYLQQRSDWSQFSKAFDGDENSVMEKGGFVTTRLGAWMENLENLRLGEGLTTSFPSSARGFLGGS</sequence>
<keyword evidence="8" id="KW-1185">Reference proteome</keyword>
<organism evidence="7 8">
    <name type="scientific">Sistotremastrum suecicum HHB10207 ss-3</name>
    <dbReference type="NCBI Taxonomy" id="1314776"/>
    <lineage>
        <taxon>Eukaryota</taxon>
        <taxon>Fungi</taxon>
        <taxon>Dikarya</taxon>
        <taxon>Basidiomycota</taxon>
        <taxon>Agaricomycotina</taxon>
        <taxon>Agaricomycetes</taxon>
        <taxon>Sistotremastrales</taxon>
        <taxon>Sistotremastraceae</taxon>
        <taxon>Sistotremastrum</taxon>
    </lineage>
</organism>
<evidence type="ECO:0000256" key="1">
    <source>
        <dbReference type="ARBA" id="ARBA00006572"/>
    </source>
</evidence>
<dbReference type="PANTHER" id="PTHR12100">
    <property type="entry name" value="SEC10"/>
    <property type="match status" value="1"/>
</dbReference>
<dbReference type="GO" id="GO:0006893">
    <property type="term" value="P:Golgi to plasma membrane transport"/>
    <property type="evidence" value="ECO:0007669"/>
    <property type="project" value="TreeGrafter"/>
</dbReference>